<evidence type="ECO:0000313" key="2">
    <source>
        <dbReference type="EMBL" id="BBX05510.1"/>
    </source>
</evidence>
<dbReference type="EMBL" id="AP022561">
    <property type="protein sequence ID" value="BBX05510.1"/>
    <property type="molecule type" value="Genomic_DNA"/>
</dbReference>
<dbReference type="Proteomes" id="UP000467327">
    <property type="component" value="Chromosome"/>
</dbReference>
<gene>
    <name evidence="2" type="ORF">MAIC_03130</name>
</gene>
<organism evidence="2 3">
    <name type="scientific">Mycolicibacterium aichiense</name>
    <dbReference type="NCBI Taxonomy" id="1799"/>
    <lineage>
        <taxon>Bacteria</taxon>
        <taxon>Bacillati</taxon>
        <taxon>Actinomycetota</taxon>
        <taxon>Actinomycetes</taxon>
        <taxon>Mycobacteriales</taxon>
        <taxon>Mycobacteriaceae</taxon>
        <taxon>Mycolicibacterium</taxon>
    </lineage>
</organism>
<name>A0AAD1HIM7_9MYCO</name>
<reference evidence="2 3" key="1">
    <citation type="journal article" date="2019" name="Emerg. Microbes Infect.">
        <title>Comprehensive subspecies identification of 175 nontuberculous mycobacteria species based on 7547 genomic profiles.</title>
        <authorList>
            <person name="Matsumoto Y."/>
            <person name="Kinjo T."/>
            <person name="Motooka D."/>
            <person name="Nabeya D."/>
            <person name="Jung N."/>
            <person name="Uechi K."/>
            <person name="Horii T."/>
            <person name="Iida T."/>
            <person name="Fujita J."/>
            <person name="Nakamura S."/>
        </authorList>
    </citation>
    <scope>NUCLEOTIDE SEQUENCE [LARGE SCALE GENOMIC DNA]</scope>
    <source>
        <strain evidence="2 3">JCM 6376</strain>
    </source>
</reference>
<proteinExistence type="predicted"/>
<accession>A0AAD1HIM7</accession>
<evidence type="ECO:0000313" key="3">
    <source>
        <dbReference type="Proteomes" id="UP000467327"/>
    </source>
</evidence>
<feature type="region of interest" description="Disordered" evidence="1">
    <location>
        <begin position="23"/>
        <end position="64"/>
    </location>
</feature>
<dbReference type="AlphaFoldDB" id="A0AAD1HIM7"/>
<evidence type="ECO:0000256" key="1">
    <source>
        <dbReference type="SAM" id="MobiDB-lite"/>
    </source>
</evidence>
<keyword evidence="3" id="KW-1185">Reference proteome</keyword>
<protein>
    <submittedName>
        <fullName evidence="2">Uncharacterized protein</fullName>
    </submittedName>
</protein>
<sequence length="64" mass="6779">MELVLAPPVPTAWPDPAVVVRLDDPVDADGPFDPVPDESEPLLAELEFEPAPDDPVDPSAHATP</sequence>
<feature type="compositionally biased region" description="Acidic residues" evidence="1">
    <location>
        <begin position="35"/>
        <end position="56"/>
    </location>
</feature>
<dbReference type="KEGG" id="maic:MAIC_03130"/>